<dbReference type="InterPro" id="IPR036388">
    <property type="entry name" value="WH-like_DNA-bd_sf"/>
</dbReference>
<dbReference type="AlphaFoldDB" id="R0BQ47"/>
<evidence type="ECO:0008006" key="3">
    <source>
        <dbReference type="Google" id="ProtNLM"/>
    </source>
</evidence>
<dbReference type="Gene3D" id="1.10.10.10">
    <property type="entry name" value="Winged helix-like DNA-binding domain superfamily/Winged helix DNA-binding domain"/>
    <property type="match status" value="1"/>
</dbReference>
<name>R0BQ47_9FIRM</name>
<gene>
    <name evidence="1" type="ORF">HMPREF1085_02271</name>
</gene>
<dbReference type="EMBL" id="AGYH01000005">
    <property type="protein sequence ID" value="ENZ50788.1"/>
    <property type="molecule type" value="Genomic_DNA"/>
</dbReference>
<dbReference type="GeneID" id="23113371"/>
<evidence type="ECO:0000313" key="1">
    <source>
        <dbReference type="EMBL" id="ENZ50788.1"/>
    </source>
</evidence>
<dbReference type="Proteomes" id="UP000013126">
    <property type="component" value="Unassembled WGS sequence"/>
</dbReference>
<dbReference type="HOGENOM" id="CLU_2750585_0_0_9"/>
<proteinExistence type="predicted"/>
<comment type="caution">
    <text evidence="1">The sequence shown here is derived from an EMBL/GenBank/DDBJ whole genome shotgun (WGS) entry which is preliminary data.</text>
</comment>
<sequence length="70" mass="8005">MNLEEKILDLLSKSARPLCLQEIATELSLPGDRELLSLLLKLDKEHKIQHIVKPLGSESNPNESTYYYKP</sequence>
<evidence type="ECO:0000313" key="2">
    <source>
        <dbReference type="Proteomes" id="UP000013126"/>
    </source>
</evidence>
<protein>
    <recommendedName>
        <fullName evidence="3">HTH arsR-type domain-containing protein</fullName>
    </recommendedName>
</protein>
<organism evidence="1 2">
    <name type="scientific">Enterocloster bolteae 90A9</name>
    <dbReference type="NCBI Taxonomy" id="997894"/>
    <lineage>
        <taxon>Bacteria</taxon>
        <taxon>Bacillati</taxon>
        <taxon>Bacillota</taxon>
        <taxon>Clostridia</taxon>
        <taxon>Lachnospirales</taxon>
        <taxon>Lachnospiraceae</taxon>
        <taxon>Enterocloster</taxon>
    </lineage>
</organism>
<accession>R0BQ47</accession>
<keyword evidence="2" id="KW-1185">Reference proteome</keyword>
<dbReference type="RefSeq" id="WP_002575515.1">
    <property type="nucleotide sequence ID" value="NZ_KB851182.1"/>
</dbReference>
<reference evidence="1 2" key="1">
    <citation type="submission" date="2013-01" db="EMBL/GenBank/DDBJ databases">
        <title>The Genome Sequence of Clostridium bolteae 90A9.</title>
        <authorList>
            <consortium name="The Broad Institute Genome Sequencing Platform"/>
            <person name="Earl A."/>
            <person name="Ward D."/>
            <person name="Feldgarden M."/>
            <person name="Gevers D."/>
            <person name="Courvalin P."/>
            <person name="Lambert T."/>
            <person name="Walker B."/>
            <person name="Young S.K."/>
            <person name="Zeng Q."/>
            <person name="Gargeya S."/>
            <person name="Fitzgerald M."/>
            <person name="Haas B."/>
            <person name="Abouelleil A."/>
            <person name="Alvarado L."/>
            <person name="Arachchi H.M."/>
            <person name="Berlin A.M."/>
            <person name="Chapman S.B."/>
            <person name="Dewar J."/>
            <person name="Goldberg J."/>
            <person name="Griggs A."/>
            <person name="Gujja S."/>
            <person name="Hansen M."/>
            <person name="Howarth C."/>
            <person name="Imamovic A."/>
            <person name="Larimer J."/>
            <person name="McCowan C."/>
            <person name="Murphy C."/>
            <person name="Neiman D."/>
            <person name="Pearson M."/>
            <person name="Priest M."/>
            <person name="Roberts A."/>
            <person name="Saif S."/>
            <person name="Shea T."/>
            <person name="Sisk P."/>
            <person name="Sykes S."/>
            <person name="Wortman J."/>
            <person name="Nusbaum C."/>
            <person name="Birren B."/>
        </authorList>
    </citation>
    <scope>NUCLEOTIDE SEQUENCE [LARGE SCALE GENOMIC DNA]</scope>
    <source>
        <strain evidence="1 2">90A9</strain>
    </source>
</reference>